<accession>A0A0F2ML88</accession>
<dbReference type="AlphaFoldDB" id="A0A0F2ML88"/>
<protein>
    <submittedName>
        <fullName evidence="4">Phosphinothricin acetyltransferase</fullName>
    </submittedName>
</protein>
<dbReference type="OrthoDB" id="2129362at2759"/>
<sequence>MDDIVIRAAREADMPQIERIIRHYILTTVLTFHEEPQPQESHVASYRAVQAAGLPYLVAVRADDHDAVVGYTSAMGFRAARSAYRFTSELTLFCDHSYTGRGIGSRLLRALLDVLAAPETFLTRYGGRYPDGVQPRRIRHLIAVMAVNDEGKRNGMALKEFYESFGFVLRSHLVGVGFKFNKWYVSQRLAFLYEDQGG</sequence>
<evidence type="ECO:0000259" key="3">
    <source>
        <dbReference type="PROSITE" id="PS51186"/>
    </source>
</evidence>
<dbReference type="Gene3D" id="3.40.630.30">
    <property type="match status" value="1"/>
</dbReference>
<dbReference type="InterPro" id="IPR000182">
    <property type="entry name" value="GNAT_dom"/>
</dbReference>
<name>A0A0F2ML88_SPOSC</name>
<feature type="domain" description="N-acetyltransferase" evidence="3">
    <location>
        <begin position="4"/>
        <end position="190"/>
    </location>
</feature>
<dbReference type="RefSeq" id="XP_016592510.1">
    <property type="nucleotide sequence ID" value="XM_016733290.1"/>
</dbReference>
<evidence type="ECO:0000313" key="4">
    <source>
        <dbReference type="EMBL" id="KJR89834.1"/>
    </source>
</evidence>
<dbReference type="GO" id="GO:0016747">
    <property type="term" value="F:acyltransferase activity, transferring groups other than amino-acyl groups"/>
    <property type="evidence" value="ECO:0007669"/>
    <property type="project" value="InterPro"/>
</dbReference>
<dbReference type="GeneID" id="27668567"/>
<reference evidence="4 5" key="1">
    <citation type="journal article" date="2014" name="BMC Genomics">
        <title>Comparative genomics of the major fungal agents of human and animal Sporotrichosis: Sporothrix schenckii and Sporothrix brasiliensis.</title>
        <authorList>
            <person name="Teixeira M.M."/>
            <person name="de Almeida L.G."/>
            <person name="Kubitschek-Barreira P."/>
            <person name="Alves F.L."/>
            <person name="Kioshima E.S."/>
            <person name="Abadio A.K."/>
            <person name="Fernandes L."/>
            <person name="Derengowski L.S."/>
            <person name="Ferreira K.S."/>
            <person name="Souza R.C."/>
            <person name="Ruiz J.C."/>
            <person name="de Andrade N.C."/>
            <person name="Paes H.C."/>
            <person name="Nicola A.M."/>
            <person name="Albuquerque P."/>
            <person name="Gerber A.L."/>
            <person name="Martins V.P."/>
            <person name="Peconick L.D."/>
            <person name="Neto A.V."/>
            <person name="Chaucanez C.B."/>
            <person name="Silva P.A."/>
            <person name="Cunha O.L."/>
            <person name="de Oliveira F.F."/>
            <person name="dos Santos T.C."/>
            <person name="Barros A.L."/>
            <person name="Soares M.A."/>
            <person name="de Oliveira L.M."/>
            <person name="Marini M.M."/>
            <person name="Villalobos-Duno H."/>
            <person name="Cunha M.M."/>
            <person name="de Hoog S."/>
            <person name="da Silveira J.F."/>
            <person name="Henrissat B."/>
            <person name="Nino-Vega G.A."/>
            <person name="Cisalpino P.S."/>
            <person name="Mora-Montes H.M."/>
            <person name="Almeida S.R."/>
            <person name="Stajich J.E."/>
            <person name="Lopes-Bezerra L.M."/>
            <person name="Vasconcelos A.T."/>
            <person name="Felipe M.S."/>
        </authorList>
    </citation>
    <scope>NUCLEOTIDE SEQUENCE [LARGE SCALE GENOMIC DNA]</scope>
    <source>
        <strain evidence="4 5">1099-18</strain>
    </source>
</reference>
<dbReference type="SUPFAM" id="SSF55729">
    <property type="entry name" value="Acyl-CoA N-acyltransferases (Nat)"/>
    <property type="match status" value="1"/>
</dbReference>
<evidence type="ECO:0000256" key="1">
    <source>
        <dbReference type="ARBA" id="ARBA00022679"/>
    </source>
</evidence>
<keyword evidence="2" id="KW-0012">Acyltransferase</keyword>
<dbReference type="PROSITE" id="PS51186">
    <property type="entry name" value="GNAT"/>
    <property type="match status" value="1"/>
</dbReference>
<dbReference type="Proteomes" id="UP000033710">
    <property type="component" value="Unassembled WGS sequence"/>
</dbReference>
<evidence type="ECO:0000313" key="5">
    <source>
        <dbReference type="Proteomes" id="UP000033710"/>
    </source>
</evidence>
<proteinExistence type="predicted"/>
<dbReference type="PANTHER" id="PTHR43072">
    <property type="entry name" value="N-ACETYLTRANSFERASE"/>
    <property type="match status" value="1"/>
</dbReference>
<reference evidence="4 5" key="2">
    <citation type="journal article" date="2015" name="Eukaryot. Cell">
        <title>Asexual propagation of a virulent clone complex in a human and feline outbreak of sporotrichosis.</title>
        <authorList>
            <person name="Teixeira Mde M."/>
            <person name="Rodrigues A.M."/>
            <person name="Tsui C.K."/>
            <person name="de Almeida L.G."/>
            <person name="Van Diepeningen A.D."/>
            <person name="van den Ende B.G."/>
            <person name="Fernandes G.F."/>
            <person name="Kano R."/>
            <person name="Hamelin R.C."/>
            <person name="Lopes-Bezerra L.M."/>
            <person name="Vasconcelos A.T."/>
            <person name="de Hoog S."/>
            <person name="de Camargo Z.P."/>
            <person name="Felipe M.S."/>
        </authorList>
    </citation>
    <scope>NUCLEOTIDE SEQUENCE [LARGE SCALE GENOMIC DNA]</scope>
    <source>
        <strain evidence="4 5">1099-18</strain>
    </source>
</reference>
<comment type="caution">
    <text evidence="4">The sequence shown here is derived from an EMBL/GenBank/DDBJ whole genome shotgun (WGS) entry which is preliminary data.</text>
</comment>
<keyword evidence="1 4" id="KW-0808">Transferase</keyword>
<dbReference type="PANTHER" id="PTHR43072:SF23">
    <property type="entry name" value="UPF0039 PROTEIN C11D3.02C"/>
    <property type="match status" value="1"/>
</dbReference>
<dbReference type="Pfam" id="PF13508">
    <property type="entry name" value="Acetyltransf_7"/>
    <property type="match status" value="1"/>
</dbReference>
<dbReference type="VEuPathDB" id="FungiDB:SPSK_06588"/>
<gene>
    <name evidence="4" type="ORF">SPSK_06588</name>
</gene>
<dbReference type="EMBL" id="AXCR01000001">
    <property type="protein sequence ID" value="KJR89834.1"/>
    <property type="molecule type" value="Genomic_DNA"/>
</dbReference>
<dbReference type="InterPro" id="IPR016181">
    <property type="entry name" value="Acyl_CoA_acyltransferase"/>
</dbReference>
<evidence type="ECO:0000256" key="2">
    <source>
        <dbReference type="ARBA" id="ARBA00023315"/>
    </source>
</evidence>
<organism evidence="4 5">
    <name type="scientific">Sporothrix schenckii 1099-18</name>
    <dbReference type="NCBI Taxonomy" id="1397361"/>
    <lineage>
        <taxon>Eukaryota</taxon>
        <taxon>Fungi</taxon>
        <taxon>Dikarya</taxon>
        <taxon>Ascomycota</taxon>
        <taxon>Pezizomycotina</taxon>
        <taxon>Sordariomycetes</taxon>
        <taxon>Sordariomycetidae</taxon>
        <taxon>Ophiostomatales</taxon>
        <taxon>Ophiostomataceae</taxon>
        <taxon>Sporothrix</taxon>
    </lineage>
</organism>
<dbReference type="KEGG" id="ssck:SPSK_06588"/>